<dbReference type="GO" id="GO:0015740">
    <property type="term" value="P:C4-dicarboxylate transport"/>
    <property type="evidence" value="ECO:0007669"/>
    <property type="project" value="TreeGrafter"/>
</dbReference>
<keyword evidence="2 9" id="KW-0813">Transport</keyword>
<evidence type="ECO:0000256" key="8">
    <source>
        <dbReference type="ARBA" id="ARBA00038436"/>
    </source>
</evidence>
<evidence type="ECO:0000313" key="12">
    <source>
        <dbReference type="Proteomes" id="UP000199495"/>
    </source>
</evidence>
<evidence type="ECO:0000313" key="11">
    <source>
        <dbReference type="EMBL" id="SDH04430.1"/>
    </source>
</evidence>
<dbReference type="Pfam" id="PF04290">
    <property type="entry name" value="DctQ"/>
    <property type="match status" value="1"/>
</dbReference>
<organism evidence="11 12">
    <name type="scientific">Pelagibacterium luteolum</name>
    <dbReference type="NCBI Taxonomy" id="440168"/>
    <lineage>
        <taxon>Bacteria</taxon>
        <taxon>Pseudomonadati</taxon>
        <taxon>Pseudomonadota</taxon>
        <taxon>Alphaproteobacteria</taxon>
        <taxon>Hyphomicrobiales</taxon>
        <taxon>Devosiaceae</taxon>
        <taxon>Pelagibacterium</taxon>
    </lineage>
</organism>
<feature type="transmembrane region" description="Helical" evidence="9">
    <location>
        <begin position="59"/>
        <end position="76"/>
    </location>
</feature>
<dbReference type="AlphaFoldDB" id="A0A1G7Z8H8"/>
<evidence type="ECO:0000256" key="3">
    <source>
        <dbReference type="ARBA" id="ARBA00022475"/>
    </source>
</evidence>
<feature type="transmembrane region" description="Helical" evidence="9">
    <location>
        <begin position="21"/>
        <end position="44"/>
    </location>
</feature>
<evidence type="ECO:0000256" key="7">
    <source>
        <dbReference type="ARBA" id="ARBA00023136"/>
    </source>
</evidence>
<keyword evidence="5 9" id="KW-0812">Transmembrane</keyword>
<comment type="similarity">
    <text evidence="8 9">Belongs to the TRAP transporter small permease family.</text>
</comment>
<keyword evidence="12" id="KW-1185">Reference proteome</keyword>
<evidence type="ECO:0000256" key="5">
    <source>
        <dbReference type="ARBA" id="ARBA00022692"/>
    </source>
</evidence>
<keyword evidence="7 9" id="KW-0472">Membrane</keyword>
<evidence type="ECO:0000256" key="9">
    <source>
        <dbReference type="RuleBase" id="RU369079"/>
    </source>
</evidence>
<reference evidence="11 12" key="1">
    <citation type="submission" date="2016-10" db="EMBL/GenBank/DDBJ databases">
        <authorList>
            <person name="de Groot N.N."/>
        </authorList>
    </citation>
    <scope>NUCLEOTIDE SEQUENCE [LARGE SCALE GENOMIC DNA]</scope>
    <source>
        <strain evidence="11 12">CGMCC 1.10267</strain>
    </source>
</reference>
<dbReference type="InterPro" id="IPR055348">
    <property type="entry name" value="DctQ"/>
</dbReference>
<dbReference type="OrthoDB" id="9794346at2"/>
<evidence type="ECO:0000256" key="1">
    <source>
        <dbReference type="ARBA" id="ARBA00004429"/>
    </source>
</evidence>
<name>A0A1G7Z8H8_9HYPH</name>
<dbReference type="EMBL" id="FNCS01000018">
    <property type="protein sequence ID" value="SDH04430.1"/>
    <property type="molecule type" value="Genomic_DNA"/>
</dbReference>
<protein>
    <recommendedName>
        <fullName evidence="9">TRAP transporter small permease protein</fullName>
    </recommendedName>
</protein>
<keyword evidence="4 9" id="KW-0997">Cell inner membrane</keyword>
<comment type="function">
    <text evidence="9">Part of the tripartite ATP-independent periplasmic (TRAP) transport system.</text>
</comment>
<gene>
    <name evidence="11" type="ORF">SAMN04487974_1184</name>
</gene>
<dbReference type="InterPro" id="IPR007387">
    <property type="entry name" value="TRAP_DctQ"/>
</dbReference>
<sequence length="176" mass="18896">MSNSENDQASDLGSERRLKPYSIEGSIAAALMGCLLLTVAVQVVGRLAGGIGPVWTEELSRWVWVWMAFIGAAEVERQRGSLRMEIVSGALPRKASTALDIVIDIAFVAILIHLIQIGWAMVERTATYSSVALPVPTAFLYAAFPIGGMLILIRLVLRIFSDGKSLFSGASGSDKS</sequence>
<comment type="subunit">
    <text evidence="9">The complex comprises the extracytoplasmic solute receptor protein and the two transmembrane proteins.</text>
</comment>
<dbReference type="GO" id="GO:0005886">
    <property type="term" value="C:plasma membrane"/>
    <property type="evidence" value="ECO:0007669"/>
    <property type="project" value="UniProtKB-SubCell"/>
</dbReference>
<evidence type="ECO:0000259" key="10">
    <source>
        <dbReference type="Pfam" id="PF04290"/>
    </source>
</evidence>
<dbReference type="STRING" id="440168.SAMN04487974_1184"/>
<evidence type="ECO:0000256" key="6">
    <source>
        <dbReference type="ARBA" id="ARBA00022989"/>
    </source>
</evidence>
<dbReference type="GO" id="GO:0022857">
    <property type="term" value="F:transmembrane transporter activity"/>
    <property type="evidence" value="ECO:0007669"/>
    <property type="project" value="UniProtKB-UniRule"/>
</dbReference>
<accession>A0A1G7Z8H8</accession>
<feature type="domain" description="Tripartite ATP-independent periplasmic transporters DctQ component" evidence="10">
    <location>
        <begin position="36"/>
        <end position="161"/>
    </location>
</feature>
<keyword evidence="3" id="KW-1003">Cell membrane</keyword>
<feature type="transmembrane region" description="Helical" evidence="9">
    <location>
        <begin position="97"/>
        <end position="119"/>
    </location>
</feature>
<feature type="transmembrane region" description="Helical" evidence="9">
    <location>
        <begin position="139"/>
        <end position="157"/>
    </location>
</feature>
<dbReference type="Proteomes" id="UP000199495">
    <property type="component" value="Unassembled WGS sequence"/>
</dbReference>
<evidence type="ECO:0000256" key="4">
    <source>
        <dbReference type="ARBA" id="ARBA00022519"/>
    </source>
</evidence>
<dbReference type="RefSeq" id="WP_143009428.1">
    <property type="nucleotide sequence ID" value="NZ_FNCS01000018.1"/>
</dbReference>
<dbReference type="PANTHER" id="PTHR35011">
    <property type="entry name" value="2,3-DIKETO-L-GULONATE TRAP TRANSPORTER SMALL PERMEASE PROTEIN YIAM"/>
    <property type="match status" value="1"/>
</dbReference>
<comment type="subcellular location">
    <subcellularLocation>
        <location evidence="1 9">Cell inner membrane</location>
        <topology evidence="1 9">Multi-pass membrane protein</topology>
    </subcellularLocation>
</comment>
<keyword evidence="6 9" id="KW-1133">Transmembrane helix</keyword>
<dbReference type="PANTHER" id="PTHR35011:SF5">
    <property type="entry name" value="SIALIC ACID TRAP TRANSPORTER SMALL PERMEASE PROTEIN SIAQ"/>
    <property type="match status" value="1"/>
</dbReference>
<proteinExistence type="inferred from homology"/>
<evidence type="ECO:0000256" key="2">
    <source>
        <dbReference type="ARBA" id="ARBA00022448"/>
    </source>
</evidence>